<feature type="compositionally biased region" description="Polar residues" evidence="4">
    <location>
        <begin position="251"/>
        <end position="265"/>
    </location>
</feature>
<comment type="caution">
    <text evidence="7">The sequence shown here is derived from an EMBL/GenBank/DDBJ whole genome shotgun (WGS) entry which is preliminary data.</text>
</comment>
<comment type="similarity">
    <text evidence="3">Belongs to the ZPS1 family.</text>
</comment>
<gene>
    <name evidence="7" type="ORF">AJ79_05876</name>
</gene>
<name>A0A2B7XJH5_9EURO</name>
<accession>A0A2B7XJH5</accession>
<evidence type="ECO:0000256" key="2">
    <source>
        <dbReference type="ARBA" id="ARBA00023180"/>
    </source>
</evidence>
<dbReference type="FunFam" id="3.40.390.10:FF:000043">
    <property type="entry name" value="Major allergen Asp F2"/>
    <property type="match status" value="1"/>
</dbReference>
<proteinExistence type="inferred from homology"/>
<dbReference type="CDD" id="cd11307">
    <property type="entry name" value="M35_Asp_f2_like"/>
    <property type="match status" value="1"/>
</dbReference>
<dbReference type="Gene3D" id="3.40.390.10">
    <property type="entry name" value="Collagenase (Catalytic Domain)"/>
    <property type="match status" value="1"/>
</dbReference>
<feature type="chain" id="PRO_5012021711" description="Putative peptidase domain-containing protein" evidence="5">
    <location>
        <begin position="20"/>
        <end position="282"/>
    </location>
</feature>
<evidence type="ECO:0000256" key="4">
    <source>
        <dbReference type="SAM" id="MobiDB-lite"/>
    </source>
</evidence>
<organism evidence="7 8">
    <name type="scientific">Helicocarpus griseus UAMH5409</name>
    <dbReference type="NCBI Taxonomy" id="1447875"/>
    <lineage>
        <taxon>Eukaryota</taxon>
        <taxon>Fungi</taxon>
        <taxon>Dikarya</taxon>
        <taxon>Ascomycota</taxon>
        <taxon>Pezizomycotina</taxon>
        <taxon>Eurotiomycetes</taxon>
        <taxon>Eurotiomycetidae</taxon>
        <taxon>Onygenales</taxon>
        <taxon>Ajellomycetaceae</taxon>
        <taxon>Helicocarpus</taxon>
    </lineage>
</organism>
<keyword evidence="8" id="KW-1185">Reference proteome</keyword>
<evidence type="ECO:0000313" key="7">
    <source>
        <dbReference type="EMBL" id="PGH08777.1"/>
    </source>
</evidence>
<feature type="signal peptide" evidence="5">
    <location>
        <begin position="1"/>
        <end position="19"/>
    </location>
</feature>
<reference evidence="7 8" key="1">
    <citation type="submission" date="2017-10" db="EMBL/GenBank/DDBJ databases">
        <title>Comparative genomics in systemic dimorphic fungi from Ajellomycetaceae.</title>
        <authorList>
            <person name="Munoz J.F."/>
            <person name="Mcewen J.G."/>
            <person name="Clay O.K."/>
            <person name="Cuomo C.A."/>
        </authorList>
    </citation>
    <scope>NUCLEOTIDE SEQUENCE [LARGE SCALE GENOMIC DNA]</scope>
    <source>
        <strain evidence="7 8">UAMH5409</strain>
    </source>
</reference>
<dbReference type="InterPro" id="IPR024079">
    <property type="entry name" value="MetalloPept_cat_dom_sf"/>
</dbReference>
<evidence type="ECO:0000259" key="6">
    <source>
        <dbReference type="Pfam" id="PF13933"/>
    </source>
</evidence>
<sequence>MKISLPCILVSACAAAVHAAPLAESSPLLPRADLPSQQWDHGSVDEYPIHKSCNATEQTMLRRGLQDAVTLASHARDHALRFGNDSGIYRKYFGNAPSNGVIGNLARIVSANKANTLFRCDDPDGKCQLPDYGGHWRGTNATGETVICPLSYSTRLYLEYFCTRGYTVAHSERNTFFGLDLIHRLYHMPAIGEDHVGHFADSYADVMELAAHNATFATRDSNALQYFAAETYAFDIAVPGVGCSGDESEETPSLTTPAQPATSTVDAPKECHTHDGGEVHCS</sequence>
<dbReference type="SUPFAM" id="SSF55486">
    <property type="entry name" value="Metalloproteases ('zincins'), catalytic domain"/>
    <property type="match status" value="1"/>
</dbReference>
<dbReference type="EMBL" id="PDNB01000098">
    <property type="protein sequence ID" value="PGH08777.1"/>
    <property type="molecule type" value="Genomic_DNA"/>
</dbReference>
<dbReference type="InterPro" id="IPR029482">
    <property type="entry name" value="HRXXH"/>
</dbReference>
<dbReference type="GO" id="GO:0005576">
    <property type="term" value="C:extracellular region"/>
    <property type="evidence" value="ECO:0007669"/>
    <property type="project" value="TreeGrafter"/>
</dbReference>
<dbReference type="GO" id="GO:0008237">
    <property type="term" value="F:metallopeptidase activity"/>
    <property type="evidence" value="ECO:0007669"/>
    <property type="project" value="InterPro"/>
</dbReference>
<dbReference type="GO" id="GO:0009986">
    <property type="term" value="C:cell surface"/>
    <property type="evidence" value="ECO:0007669"/>
    <property type="project" value="TreeGrafter"/>
</dbReference>
<evidence type="ECO:0000256" key="5">
    <source>
        <dbReference type="SAM" id="SignalP"/>
    </source>
</evidence>
<dbReference type="PANTHER" id="PTHR39399:SF1">
    <property type="entry name" value="PROTEIN ZPS1"/>
    <property type="match status" value="1"/>
</dbReference>
<dbReference type="OrthoDB" id="4689212at2759"/>
<dbReference type="GO" id="GO:0005178">
    <property type="term" value="F:integrin binding"/>
    <property type="evidence" value="ECO:0007669"/>
    <property type="project" value="TreeGrafter"/>
</dbReference>
<keyword evidence="2" id="KW-0325">Glycoprotein</keyword>
<dbReference type="GO" id="GO:0008270">
    <property type="term" value="F:zinc ion binding"/>
    <property type="evidence" value="ECO:0007669"/>
    <property type="project" value="TreeGrafter"/>
</dbReference>
<keyword evidence="1 5" id="KW-0732">Signal</keyword>
<feature type="domain" description="Putative peptidase" evidence="6">
    <location>
        <begin position="11"/>
        <end position="246"/>
    </location>
</feature>
<dbReference type="InterPro" id="IPR039124">
    <property type="entry name" value="PRA1-like"/>
</dbReference>
<dbReference type="Pfam" id="PF13933">
    <property type="entry name" value="HRXXH"/>
    <property type="match status" value="1"/>
</dbReference>
<feature type="compositionally biased region" description="Basic and acidic residues" evidence="4">
    <location>
        <begin position="267"/>
        <end position="282"/>
    </location>
</feature>
<protein>
    <recommendedName>
        <fullName evidence="6">Putative peptidase domain-containing protein</fullName>
    </recommendedName>
</protein>
<dbReference type="STRING" id="1447875.A0A2B7XJH5"/>
<dbReference type="PANTHER" id="PTHR39399">
    <property type="entry name" value="PROTEIN ZPS1"/>
    <property type="match status" value="1"/>
</dbReference>
<dbReference type="Proteomes" id="UP000223968">
    <property type="component" value="Unassembled WGS sequence"/>
</dbReference>
<evidence type="ECO:0000256" key="3">
    <source>
        <dbReference type="ARBA" id="ARBA00060890"/>
    </source>
</evidence>
<dbReference type="GO" id="GO:0009277">
    <property type="term" value="C:fungal-type cell wall"/>
    <property type="evidence" value="ECO:0007669"/>
    <property type="project" value="TreeGrafter"/>
</dbReference>
<dbReference type="AlphaFoldDB" id="A0A2B7XJH5"/>
<evidence type="ECO:0000313" key="8">
    <source>
        <dbReference type="Proteomes" id="UP000223968"/>
    </source>
</evidence>
<feature type="region of interest" description="Disordered" evidence="4">
    <location>
        <begin position="244"/>
        <end position="282"/>
    </location>
</feature>
<evidence type="ECO:0000256" key="1">
    <source>
        <dbReference type="ARBA" id="ARBA00022729"/>
    </source>
</evidence>